<proteinExistence type="predicted"/>
<name>A0A9W8B167_9FUNG</name>
<dbReference type="Pfam" id="PF00107">
    <property type="entry name" value="ADH_zinc_N"/>
    <property type="match status" value="1"/>
</dbReference>
<dbReference type="InterPro" id="IPR051397">
    <property type="entry name" value="Zn-ADH-like_protein"/>
</dbReference>
<accession>A0A9W8B167</accession>
<evidence type="ECO:0000259" key="1">
    <source>
        <dbReference type="Pfam" id="PF00107"/>
    </source>
</evidence>
<gene>
    <name evidence="2" type="ORF">H4R34_006055</name>
</gene>
<dbReference type="InterPro" id="IPR036291">
    <property type="entry name" value="NAD(P)-bd_dom_sf"/>
</dbReference>
<protein>
    <recommendedName>
        <fullName evidence="1">Alcohol dehydrogenase-like C-terminal domain-containing protein</fullName>
    </recommendedName>
</protein>
<dbReference type="Gene3D" id="3.40.50.720">
    <property type="entry name" value="NAD(P)-binding Rossmann-like Domain"/>
    <property type="match status" value="1"/>
</dbReference>
<sequence length="157" mass="17202">MAVVKKAGADHVVNYREPDWPVQVRKLTPKGQGVDIVYDPVGLVDPSLKCTAWNGRIVVVGFAAGSIEKVAMNRILLKNVSLVGLHWGAYLKNQPKRVPEVWSALLPLLEQQQLMPHVYPQIFDGLGQVADALEAIASRKSYGKVVVRVAELNAAKL</sequence>
<reference evidence="2" key="1">
    <citation type="submission" date="2022-07" db="EMBL/GenBank/DDBJ databases">
        <title>Phylogenomic reconstructions and comparative analyses of Kickxellomycotina fungi.</title>
        <authorList>
            <person name="Reynolds N.K."/>
            <person name="Stajich J.E."/>
            <person name="Barry K."/>
            <person name="Grigoriev I.V."/>
            <person name="Crous P."/>
            <person name="Smith M.E."/>
        </authorList>
    </citation>
    <scope>NUCLEOTIDE SEQUENCE</scope>
    <source>
        <strain evidence="2">RSA 567</strain>
    </source>
</reference>
<keyword evidence="3" id="KW-1185">Reference proteome</keyword>
<comment type="caution">
    <text evidence="2">The sequence shown here is derived from an EMBL/GenBank/DDBJ whole genome shotgun (WGS) entry which is preliminary data.</text>
</comment>
<dbReference type="PANTHER" id="PTHR43677">
    <property type="entry name" value="SHORT-CHAIN DEHYDROGENASE/REDUCTASE"/>
    <property type="match status" value="1"/>
</dbReference>
<dbReference type="AlphaFoldDB" id="A0A9W8B167"/>
<organism evidence="2 3">
    <name type="scientific">Dimargaris verticillata</name>
    <dbReference type="NCBI Taxonomy" id="2761393"/>
    <lineage>
        <taxon>Eukaryota</taxon>
        <taxon>Fungi</taxon>
        <taxon>Fungi incertae sedis</taxon>
        <taxon>Zoopagomycota</taxon>
        <taxon>Kickxellomycotina</taxon>
        <taxon>Dimargaritomycetes</taxon>
        <taxon>Dimargaritales</taxon>
        <taxon>Dimargaritaceae</taxon>
        <taxon>Dimargaris</taxon>
    </lineage>
</organism>
<dbReference type="Gene3D" id="3.90.180.10">
    <property type="entry name" value="Medium-chain alcohol dehydrogenases, catalytic domain"/>
    <property type="match status" value="1"/>
</dbReference>
<evidence type="ECO:0000313" key="3">
    <source>
        <dbReference type="Proteomes" id="UP001151582"/>
    </source>
</evidence>
<evidence type="ECO:0000313" key="2">
    <source>
        <dbReference type="EMBL" id="KAJ1970447.1"/>
    </source>
</evidence>
<dbReference type="PANTHER" id="PTHR43677:SF4">
    <property type="entry name" value="QUINONE OXIDOREDUCTASE-LIKE PROTEIN 2"/>
    <property type="match status" value="1"/>
</dbReference>
<dbReference type="OrthoDB" id="10257049at2759"/>
<dbReference type="EMBL" id="JANBQB010001769">
    <property type="protein sequence ID" value="KAJ1970447.1"/>
    <property type="molecule type" value="Genomic_DNA"/>
</dbReference>
<dbReference type="GO" id="GO:0016491">
    <property type="term" value="F:oxidoreductase activity"/>
    <property type="evidence" value="ECO:0007669"/>
    <property type="project" value="TreeGrafter"/>
</dbReference>
<dbReference type="SUPFAM" id="SSF51735">
    <property type="entry name" value="NAD(P)-binding Rossmann-fold domains"/>
    <property type="match status" value="1"/>
</dbReference>
<dbReference type="Proteomes" id="UP001151582">
    <property type="component" value="Unassembled WGS sequence"/>
</dbReference>
<feature type="domain" description="Alcohol dehydrogenase-like C-terminal" evidence="1">
    <location>
        <begin position="2"/>
        <end position="102"/>
    </location>
</feature>
<dbReference type="GO" id="GO:0005739">
    <property type="term" value="C:mitochondrion"/>
    <property type="evidence" value="ECO:0007669"/>
    <property type="project" value="TreeGrafter"/>
</dbReference>
<dbReference type="InterPro" id="IPR013149">
    <property type="entry name" value="ADH-like_C"/>
</dbReference>